<accession>A0ABD1IIG6</accession>
<dbReference type="AlphaFoldDB" id="A0ABD1IIG6"/>
<gene>
    <name evidence="1" type="ORF">AAHA92_00117</name>
</gene>
<name>A0ABD1IIG6_SALDI</name>
<dbReference type="Pfam" id="PF06880">
    <property type="entry name" value="DUF1262"/>
    <property type="match status" value="1"/>
</dbReference>
<dbReference type="InterPro" id="IPR010683">
    <property type="entry name" value="DUF1262"/>
</dbReference>
<evidence type="ECO:0000313" key="2">
    <source>
        <dbReference type="Proteomes" id="UP001567538"/>
    </source>
</evidence>
<comment type="caution">
    <text evidence="1">The sequence shown here is derived from an EMBL/GenBank/DDBJ whole genome shotgun (WGS) entry which is preliminary data.</text>
</comment>
<dbReference type="PANTHER" id="PTHR31050:SF3">
    <property type="entry name" value="OS08G0412800 PROTEIN"/>
    <property type="match status" value="1"/>
</dbReference>
<evidence type="ECO:0008006" key="3">
    <source>
        <dbReference type="Google" id="ProtNLM"/>
    </source>
</evidence>
<proteinExistence type="predicted"/>
<evidence type="ECO:0000313" key="1">
    <source>
        <dbReference type="EMBL" id="KAL1568507.1"/>
    </source>
</evidence>
<sequence length="388" mass="43985">MYVTRPLSQLLKSPESVSAAVDGPNSGFLVIQDEESLRYSFFGLYKNRSLKQLPFPQDKELIVQYTTSDGESTQSYQDPIFLIPALNRPLSSNRYYAIAPHGKRIGEALTCSTEEDKVTCCFCRCVTDVKPKPLDPRNVYQQFQIVPYDAFCSSKGQFVAKSVVSDGFPPSFLRRKGWTIHTKTPHAFTLGEAQGLNTELRASPPQLDSSRVVGKWYTPFVFVKDGSLRDQVKQSMYYEIVLLQRWEQIYKIGRDTSNKGINLVAIDATVEKEEVFIGGIGKAVWNGKSAVDGVIWFRVEDGGGEGVGLRVELVERMKWEEERGGWMGGEERQVRIQKVEELEGGGGGDWNEFGCYVLVETFNLKRMDGSLMMSYHFKHFNKLKTKWE</sequence>
<dbReference type="EMBL" id="JBEAFC010000001">
    <property type="protein sequence ID" value="KAL1568507.1"/>
    <property type="molecule type" value="Genomic_DNA"/>
</dbReference>
<dbReference type="PANTHER" id="PTHR31050">
    <property type="entry name" value="OS08G0413200 PROTEIN"/>
    <property type="match status" value="1"/>
</dbReference>
<keyword evidence="2" id="KW-1185">Reference proteome</keyword>
<reference evidence="1 2" key="1">
    <citation type="submission" date="2024-06" db="EMBL/GenBank/DDBJ databases">
        <title>A chromosome level genome sequence of Diviner's sage (Salvia divinorum).</title>
        <authorList>
            <person name="Ford S.A."/>
            <person name="Ro D.-K."/>
            <person name="Ness R.W."/>
            <person name="Phillips M.A."/>
        </authorList>
    </citation>
    <scope>NUCLEOTIDE SEQUENCE [LARGE SCALE GENOMIC DNA]</scope>
    <source>
        <strain evidence="1">SAF-2024a</strain>
        <tissue evidence="1">Leaf</tissue>
    </source>
</reference>
<dbReference type="Proteomes" id="UP001567538">
    <property type="component" value="Unassembled WGS sequence"/>
</dbReference>
<organism evidence="1 2">
    <name type="scientific">Salvia divinorum</name>
    <name type="common">Maria pastora</name>
    <name type="synonym">Diviner's sage</name>
    <dbReference type="NCBI Taxonomy" id="28513"/>
    <lineage>
        <taxon>Eukaryota</taxon>
        <taxon>Viridiplantae</taxon>
        <taxon>Streptophyta</taxon>
        <taxon>Embryophyta</taxon>
        <taxon>Tracheophyta</taxon>
        <taxon>Spermatophyta</taxon>
        <taxon>Magnoliopsida</taxon>
        <taxon>eudicotyledons</taxon>
        <taxon>Gunneridae</taxon>
        <taxon>Pentapetalae</taxon>
        <taxon>asterids</taxon>
        <taxon>lamiids</taxon>
        <taxon>Lamiales</taxon>
        <taxon>Lamiaceae</taxon>
        <taxon>Nepetoideae</taxon>
        <taxon>Mentheae</taxon>
        <taxon>Salviinae</taxon>
        <taxon>Salvia</taxon>
        <taxon>Salvia subgen. Calosphace</taxon>
    </lineage>
</organism>
<protein>
    <recommendedName>
        <fullName evidence="3">Insecticidal crystal toxin domain-containing protein</fullName>
    </recommendedName>
</protein>